<comment type="caution">
    <text evidence="7">The sequence shown here is derived from an EMBL/GenBank/DDBJ whole genome shotgun (WGS) entry which is preliminary data.</text>
</comment>
<dbReference type="Pfam" id="PF00441">
    <property type="entry name" value="Acyl-CoA_dh_1"/>
    <property type="match status" value="1"/>
</dbReference>
<keyword evidence="4" id="KW-1133">Transmembrane helix</keyword>
<dbReference type="Gene3D" id="2.40.110.20">
    <property type="match status" value="1"/>
</dbReference>
<dbReference type="InterPro" id="IPR009100">
    <property type="entry name" value="AcylCoA_DH/oxidase_NM_dom_sf"/>
</dbReference>
<name>A0AAD5RQ06_9PEZI</name>
<keyword evidence="8" id="KW-1185">Reference proteome</keyword>
<comment type="similarity">
    <text evidence="1">Belongs to the acyl-CoA dehydrogenase family.</text>
</comment>
<dbReference type="InterPro" id="IPR052904">
    <property type="entry name" value="Acyl-CoA_dehydrogenase-like"/>
</dbReference>
<dbReference type="InterPro" id="IPR009075">
    <property type="entry name" value="AcylCo_DH/oxidase_C"/>
</dbReference>
<dbReference type="EMBL" id="JAKWBI020000163">
    <property type="protein sequence ID" value="KAJ2900988.1"/>
    <property type="molecule type" value="Genomic_DNA"/>
</dbReference>
<feature type="domain" description="Acyl-CoA dehydrogenase/oxidase C-terminal" evidence="5">
    <location>
        <begin position="490"/>
        <end position="566"/>
    </location>
</feature>
<keyword evidence="4" id="KW-0472">Membrane</keyword>
<keyword evidence="2" id="KW-0285">Flavoprotein</keyword>
<reference evidence="7" key="1">
    <citation type="submission" date="2022-07" db="EMBL/GenBank/DDBJ databases">
        <title>Draft genome sequence of Zalerion maritima ATCC 34329, a (micro)plastics degrading marine fungus.</title>
        <authorList>
            <person name="Paco A."/>
            <person name="Goncalves M.F.M."/>
            <person name="Rocha-Santos T.A.P."/>
            <person name="Alves A."/>
        </authorList>
    </citation>
    <scope>NUCLEOTIDE SEQUENCE</scope>
    <source>
        <strain evidence="7">ATCC 34329</strain>
    </source>
</reference>
<dbReference type="PANTHER" id="PTHR42707">
    <property type="entry name" value="ACYL-COA DEHYDROGENASE"/>
    <property type="match status" value="1"/>
</dbReference>
<evidence type="ECO:0000313" key="7">
    <source>
        <dbReference type="EMBL" id="KAJ2900988.1"/>
    </source>
</evidence>
<proteinExistence type="inferred from homology"/>
<feature type="domain" description="Acyl-CoA oxidase/dehydrogenase middle" evidence="6">
    <location>
        <begin position="243"/>
        <end position="370"/>
    </location>
</feature>
<accession>A0AAD5RQ06</accession>
<dbReference type="SUPFAM" id="SSF47203">
    <property type="entry name" value="Acyl-CoA dehydrogenase C-terminal domain-like"/>
    <property type="match status" value="1"/>
</dbReference>
<dbReference type="SUPFAM" id="SSF56645">
    <property type="entry name" value="Acyl-CoA dehydrogenase NM domain-like"/>
    <property type="match status" value="1"/>
</dbReference>
<organism evidence="7 8">
    <name type="scientific">Zalerion maritima</name>
    <dbReference type="NCBI Taxonomy" id="339359"/>
    <lineage>
        <taxon>Eukaryota</taxon>
        <taxon>Fungi</taxon>
        <taxon>Dikarya</taxon>
        <taxon>Ascomycota</taxon>
        <taxon>Pezizomycotina</taxon>
        <taxon>Sordariomycetes</taxon>
        <taxon>Lulworthiomycetidae</taxon>
        <taxon>Lulworthiales</taxon>
        <taxon>Lulworthiaceae</taxon>
        <taxon>Zalerion</taxon>
    </lineage>
</organism>
<sequence>MPEKHATANTGFFQEAPRLRNQVVDDWVYGRCVRFAGVHLPRHARLPPPPSSPLVTEIDVLTRKKRGGFFFFFLLFLFKAFLPAEIRRKQLPELEGLGQDVLHPQLFAWVTSSEHNLPRLLGDGRGSFGRPATRLATDEGWRRLGEWGLAKGMVAKGYEQPRGGREGDGAHQRTIQFLRTLLWEGTASNTPCPGAMQDGAARLLELLLEGRFGEVDDDTRRVLGQAFEKLVSGDAKGGWTSGQWMTERAGGSDVSKSETWATYDPQGGVAAGGEGKWRIDGHKWFTSGVDGDMTVLLAQVDAGDEKGNKKEKKLSAFYAPMYLPSAQQGAVDEQSIPKERRTLNGVRITRMKRKLGTKSLPTAEVEIENMRAHLLGTVGMGIQMVAPILTITRIHSAVAALGYVGRGLQIARAFSLVREVGGGKGRRMRLWKMGLHVRTLAGVMGRYWAGLGLMGFTTCVLGASERGMPKEAKMKVGSPGLKRMMPASKAEGEALLRVLAPVLKAKVCGMANPMMYSLMESLGGVGYLENSEDEEMNVSRLVRDCMVLSIWEGTTDVLSTDTVRALLHPRAGKDSLGMLERVVVAGLGSVRETPGGWGEECGSVEKKWEGIKERIAWGVKEGGGGYEVLLPEAREITLGIAEVLMLVLGLVDVAEDGDYEAGVMLRRVMREWGVMAQDRAEEGAEGHQRKDGWETDLKIVFGKQRAGELIAAGRSEKESAKL</sequence>
<keyword evidence="4" id="KW-0812">Transmembrane</keyword>
<dbReference type="InterPro" id="IPR036250">
    <property type="entry name" value="AcylCo_DH-like_C"/>
</dbReference>
<evidence type="ECO:0000256" key="2">
    <source>
        <dbReference type="ARBA" id="ARBA00022630"/>
    </source>
</evidence>
<evidence type="ECO:0000256" key="1">
    <source>
        <dbReference type="ARBA" id="ARBA00009347"/>
    </source>
</evidence>
<dbReference type="Proteomes" id="UP001201980">
    <property type="component" value="Unassembled WGS sequence"/>
</dbReference>
<keyword evidence="3" id="KW-0274">FAD</keyword>
<dbReference type="Gene3D" id="1.20.140.10">
    <property type="entry name" value="Butyryl-CoA Dehydrogenase, subunit A, domain 3"/>
    <property type="match status" value="1"/>
</dbReference>
<feature type="transmembrane region" description="Helical" evidence="4">
    <location>
        <begin position="67"/>
        <end position="84"/>
    </location>
</feature>
<evidence type="ECO:0000256" key="3">
    <source>
        <dbReference type="ARBA" id="ARBA00022827"/>
    </source>
</evidence>
<dbReference type="AlphaFoldDB" id="A0AAD5RQ06"/>
<evidence type="ECO:0000313" key="8">
    <source>
        <dbReference type="Proteomes" id="UP001201980"/>
    </source>
</evidence>
<evidence type="ECO:0000256" key="4">
    <source>
        <dbReference type="SAM" id="Phobius"/>
    </source>
</evidence>
<evidence type="ECO:0000259" key="5">
    <source>
        <dbReference type="Pfam" id="PF00441"/>
    </source>
</evidence>
<protein>
    <submittedName>
        <fullName evidence="7">Acyl-CoA dehydrogenase/oxidase C-terminal</fullName>
    </submittedName>
</protein>
<dbReference type="PANTHER" id="PTHR42707:SF2">
    <property type="entry name" value="ACD11 DEHYDROGENASE"/>
    <property type="match status" value="1"/>
</dbReference>
<gene>
    <name evidence="7" type="ORF">MKZ38_002172</name>
</gene>
<dbReference type="Pfam" id="PF02770">
    <property type="entry name" value="Acyl-CoA_dh_M"/>
    <property type="match status" value="1"/>
</dbReference>
<dbReference type="InterPro" id="IPR006091">
    <property type="entry name" value="Acyl-CoA_Oxase/DH_mid-dom"/>
</dbReference>
<dbReference type="GO" id="GO:0003995">
    <property type="term" value="F:acyl-CoA dehydrogenase activity"/>
    <property type="evidence" value="ECO:0007669"/>
    <property type="project" value="TreeGrafter"/>
</dbReference>
<evidence type="ECO:0000259" key="6">
    <source>
        <dbReference type="Pfam" id="PF02770"/>
    </source>
</evidence>